<evidence type="ECO:0000313" key="4">
    <source>
        <dbReference type="Proteomes" id="UP000195141"/>
    </source>
</evidence>
<reference evidence="3" key="2">
    <citation type="submission" date="2024-03" db="EMBL/GenBank/DDBJ databases">
        <title>The Genome Sequence of Enterococcus sp. DIV0242b.</title>
        <authorList>
            <consortium name="The Broad Institute Genomics Platform"/>
            <consortium name="The Broad Institute Microbial Omics Core"/>
            <consortium name="The Broad Institute Genomic Center for Infectious Diseases"/>
            <person name="Earl A."/>
            <person name="Manson A."/>
            <person name="Gilmore M."/>
            <person name="Schwartman J."/>
            <person name="Shea T."/>
            <person name="Abouelleil A."/>
            <person name="Cao P."/>
            <person name="Chapman S."/>
            <person name="Cusick C."/>
            <person name="Young S."/>
            <person name="Neafsey D."/>
            <person name="Nusbaum C."/>
            <person name="Birren B."/>
        </authorList>
    </citation>
    <scope>NUCLEOTIDE SEQUENCE</scope>
    <source>
        <strain evidence="3">9E7_DIV0242</strain>
    </source>
</reference>
<dbReference type="InterPro" id="IPR009003">
    <property type="entry name" value="Peptidase_S1_PA"/>
</dbReference>
<dbReference type="AlphaFoldDB" id="A0AAQ3VT09"/>
<feature type="signal peptide" evidence="2">
    <location>
        <begin position="1"/>
        <end position="23"/>
    </location>
</feature>
<organism evidence="3 4">
    <name type="scientific">Candidatus Enterococcus clewellii</name>
    <dbReference type="NCBI Taxonomy" id="1834193"/>
    <lineage>
        <taxon>Bacteria</taxon>
        <taxon>Bacillati</taxon>
        <taxon>Bacillota</taxon>
        <taxon>Bacilli</taxon>
        <taxon>Lactobacillales</taxon>
        <taxon>Enterococcaceae</taxon>
        <taxon>Enterococcus</taxon>
    </lineage>
</organism>
<feature type="chain" id="PRO_5042879757" description="Serine protease" evidence="2">
    <location>
        <begin position="24"/>
        <end position="338"/>
    </location>
</feature>
<evidence type="ECO:0008006" key="5">
    <source>
        <dbReference type="Google" id="ProtNLM"/>
    </source>
</evidence>
<dbReference type="SUPFAM" id="SSF50494">
    <property type="entry name" value="Trypsin-like serine proteases"/>
    <property type="match status" value="1"/>
</dbReference>
<name>A0AAQ3VT09_9ENTE</name>
<dbReference type="InterPro" id="IPR043504">
    <property type="entry name" value="Peptidase_S1_PA_chymotrypsin"/>
</dbReference>
<reference evidence="3" key="1">
    <citation type="submission" date="2017-05" db="EMBL/GenBank/DDBJ databases">
        <authorList>
            <consortium name="The Broad Institute Genomics Platform"/>
            <consortium name="The Broad Institute Genomic Center for Infectious Diseases"/>
            <person name="Earl A."/>
            <person name="Manson A."/>
            <person name="Schwartman J."/>
            <person name="Gilmore M."/>
            <person name="Abouelleil A."/>
            <person name="Cao P."/>
            <person name="Chapman S."/>
            <person name="Cusick C."/>
            <person name="Shea T."/>
            <person name="Young S."/>
            <person name="Neafsey D."/>
            <person name="Nusbaum C."/>
            <person name="Birren B."/>
        </authorList>
    </citation>
    <scope>NUCLEOTIDE SEQUENCE</scope>
    <source>
        <strain evidence="3">9E7_DIV0242</strain>
    </source>
</reference>
<dbReference type="GO" id="GO:0008236">
    <property type="term" value="F:serine-type peptidase activity"/>
    <property type="evidence" value="ECO:0007669"/>
    <property type="project" value="UniProtKB-KW"/>
</dbReference>
<evidence type="ECO:0000256" key="2">
    <source>
        <dbReference type="SAM" id="SignalP"/>
    </source>
</evidence>
<evidence type="ECO:0000256" key="1">
    <source>
        <dbReference type="ARBA" id="ARBA00022825"/>
    </source>
</evidence>
<proteinExistence type="predicted"/>
<keyword evidence="1" id="KW-0645">Protease</keyword>
<accession>A0AAQ3VT09</accession>
<keyword evidence="1" id="KW-0720">Serine protease</keyword>
<gene>
    <name evidence="3" type="ORF">A5888_000954</name>
</gene>
<dbReference type="Proteomes" id="UP000195141">
    <property type="component" value="Chromosome"/>
</dbReference>
<dbReference type="EMBL" id="CP147247">
    <property type="protein sequence ID" value="WYJ89235.1"/>
    <property type="molecule type" value="Genomic_DNA"/>
</dbReference>
<keyword evidence="2" id="KW-0732">Signal</keyword>
<dbReference type="Gene3D" id="2.40.10.10">
    <property type="entry name" value="Trypsin-like serine proteases"/>
    <property type="match status" value="2"/>
</dbReference>
<dbReference type="RefSeq" id="WP_339101974.1">
    <property type="nucleotide sequence ID" value="NZ_CP147247.1"/>
</dbReference>
<keyword evidence="4" id="KW-1185">Reference proteome</keyword>
<keyword evidence="1" id="KW-0378">Hydrolase</keyword>
<protein>
    <recommendedName>
        <fullName evidence="5">Serine protease</fullName>
    </recommendedName>
</protein>
<evidence type="ECO:0000313" key="3">
    <source>
        <dbReference type="EMBL" id="WYJ89235.1"/>
    </source>
</evidence>
<sequence>MKKSTVLVICVMVQILFSNNAYANSVDENVENNVPEQIDFSDSISSIRTRSGDQSIHIDGEQWDQTIKDAYKEKYPDYDGKVKIVDINDETNTEEISFEESFGELPLDGGNLLSRSFAGVPTTGTPNSSIGKVKLYWFLSNGVVKHASGTVFKVSDNVFGTAGHVVYDRANGYGWAGQGSILFGCTRSANGGINTKALYGVTSLSTNSAWTDTPDYHKAWGSDFGHIKAKLSFGTAPANLKLHTGTVPQSVSGTSYGYNGGVNEVSFSKAVGQLRTSTLFYGNIYEATWSIMPLRGGMSGGPVFDNSNRIIGINSNISEDGKTSRFVKLRYTIVNSFK</sequence>